<evidence type="ECO:0000256" key="2">
    <source>
        <dbReference type="ARBA" id="ARBA00022448"/>
    </source>
</evidence>
<dbReference type="InterPro" id="IPR036259">
    <property type="entry name" value="MFS_trans_sf"/>
</dbReference>
<keyword evidence="3" id="KW-1003">Cell membrane</keyword>
<feature type="domain" description="Major facilitator superfamily (MFS) profile" evidence="8">
    <location>
        <begin position="1"/>
        <end position="394"/>
    </location>
</feature>
<evidence type="ECO:0000259" key="8">
    <source>
        <dbReference type="PROSITE" id="PS50850"/>
    </source>
</evidence>
<feature type="transmembrane region" description="Helical" evidence="7">
    <location>
        <begin position="102"/>
        <end position="119"/>
    </location>
</feature>
<reference evidence="9" key="1">
    <citation type="submission" date="2022-08" db="EMBL/GenBank/DDBJ databases">
        <title>Alicyclobacillus dauci DSM2870, complete genome.</title>
        <authorList>
            <person name="Wang Q."/>
            <person name="Cai R."/>
            <person name="Wang Z."/>
        </authorList>
    </citation>
    <scope>NUCLEOTIDE SEQUENCE</scope>
    <source>
        <strain evidence="9">DSM 28700</strain>
    </source>
</reference>
<evidence type="ECO:0000256" key="3">
    <source>
        <dbReference type="ARBA" id="ARBA00022475"/>
    </source>
</evidence>
<evidence type="ECO:0000256" key="5">
    <source>
        <dbReference type="ARBA" id="ARBA00022989"/>
    </source>
</evidence>
<dbReference type="PANTHER" id="PTHR43414:SF1">
    <property type="entry name" value="PEPTIDE PERMEASE"/>
    <property type="match status" value="1"/>
</dbReference>
<evidence type="ECO:0000256" key="4">
    <source>
        <dbReference type="ARBA" id="ARBA00022692"/>
    </source>
</evidence>
<dbReference type="PANTHER" id="PTHR43414">
    <property type="entry name" value="MULTIDRUG RESISTANCE PROTEIN MDTG"/>
    <property type="match status" value="1"/>
</dbReference>
<feature type="transmembrane region" description="Helical" evidence="7">
    <location>
        <begin position="344"/>
        <end position="361"/>
    </location>
</feature>
<feature type="transmembrane region" description="Helical" evidence="7">
    <location>
        <begin position="14"/>
        <end position="40"/>
    </location>
</feature>
<feature type="transmembrane region" description="Helical" evidence="7">
    <location>
        <begin position="46"/>
        <end position="68"/>
    </location>
</feature>
<sequence length="408" mass="44343">MIRIGVLLKGYHPLVWWVVAGTMLTRFTSFMVMPFMALYMKTHTHAGAGTIGFSIGCAALTSMAFGLIGGSLSDRFGRKQLMIVAMVLNVLVMIGYANARNVAFFFILSICTGLTRVLFEPASQAMLADVTSLEKRASVFAMRYWAINVGAAVGPIVGGYFGTVSTGWTFYLSAFANFLYLGIVILKFPKGTGGVSGPSKSFSFRNTFRTVTYDKALLLFLIAAFLSNIGYSQMETTLPQVMSMSMDQTTAAAVFGIVLSSNAIEVVLLQLPMSKIAKRMGLVSSMMVGQAIFAVGYVATGFSSGLWSYLLAMFIITIGEIIIFPQNSQYISELAHEDMRASYFGAWSMAQLGFFVGPWLGGLVLPHFGGCVLFTTAGIIVAVGIPFYKWSNAKHVRKEKQVMDHVSV</sequence>
<keyword evidence="4 7" id="KW-0812">Transmembrane</keyword>
<dbReference type="PROSITE" id="PS50850">
    <property type="entry name" value="MFS"/>
    <property type="match status" value="1"/>
</dbReference>
<keyword evidence="5 7" id="KW-1133">Transmembrane helix</keyword>
<comment type="subcellular location">
    <subcellularLocation>
        <location evidence="1">Cell membrane</location>
        <topology evidence="1">Multi-pass membrane protein</topology>
    </subcellularLocation>
</comment>
<evidence type="ECO:0000256" key="7">
    <source>
        <dbReference type="SAM" id="Phobius"/>
    </source>
</evidence>
<dbReference type="CDD" id="cd17329">
    <property type="entry name" value="MFS_MdtH_MDR_like"/>
    <property type="match status" value="1"/>
</dbReference>
<dbReference type="Proteomes" id="UP001164803">
    <property type="component" value="Chromosome"/>
</dbReference>
<keyword evidence="2" id="KW-0813">Transport</keyword>
<dbReference type="EMBL" id="CP104064">
    <property type="protein sequence ID" value="WAH38282.1"/>
    <property type="molecule type" value="Genomic_DNA"/>
</dbReference>
<keyword evidence="10" id="KW-1185">Reference proteome</keyword>
<proteinExistence type="predicted"/>
<dbReference type="Pfam" id="PF07690">
    <property type="entry name" value="MFS_1"/>
    <property type="match status" value="1"/>
</dbReference>
<feature type="transmembrane region" description="Helical" evidence="7">
    <location>
        <begin position="281"/>
        <end position="300"/>
    </location>
</feature>
<feature type="transmembrane region" description="Helical" evidence="7">
    <location>
        <begin position="80"/>
        <end position="96"/>
    </location>
</feature>
<organism evidence="9 10">
    <name type="scientific">Alicyclobacillus dauci</name>
    <dbReference type="NCBI Taxonomy" id="1475485"/>
    <lineage>
        <taxon>Bacteria</taxon>
        <taxon>Bacillati</taxon>
        <taxon>Bacillota</taxon>
        <taxon>Bacilli</taxon>
        <taxon>Bacillales</taxon>
        <taxon>Alicyclobacillaceae</taxon>
        <taxon>Alicyclobacillus</taxon>
    </lineage>
</organism>
<gene>
    <name evidence="9" type="ORF">NZD86_07305</name>
</gene>
<dbReference type="RefSeq" id="WP_268045849.1">
    <property type="nucleotide sequence ID" value="NZ_CP104064.1"/>
</dbReference>
<dbReference type="Gene3D" id="1.20.1250.20">
    <property type="entry name" value="MFS general substrate transporter like domains"/>
    <property type="match status" value="1"/>
</dbReference>
<feature type="transmembrane region" description="Helical" evidence="7">
    <location>
        <begin position="168"/>
        <end position="189"/>
    </location>
</feature>
<evidence type="ECO:0000313" key="10">
    <source>
        <dbReference type="Proteomes" id="UP001164803"/>
    </source>
</evidence>
<feature type="transmembrane region" description="Helical" evidence="7">
    <location>
        <begin position="367"/>
        <end position="388"/>
    </location>
</feature>
<evidence type="ECO:0000313" key="9">
    <source>
        <dbReference type="EMBL" id="WAH38282.1"/>
    </source>
</evidence>
<accession>A0ABY6Z633</accession>
<name>A0ABY6Z633_9BACL</name>
<dbReference type="InterPro" id="IPR011701">
    <property type="entry name" value="MFS"/>
</dbReference>
<keyword evidence="6 7" id="KW-0472">Membrane</keyword>
<feature type="transmembrane region" description="Helical" evidence="7">
    <location>
        <begin position="210"/>
        <end position="231"/>
    </location>
</feature>
<feature type="transmembrane region" description="Helical" evidence="7">
    <location>
        <begin position="140"/>
        <end position="162"/>
    </location>
</feature>
<dbReference type="InterPro" id="IPR020846">
    <property type="entry name" value="MFS_dom"/>
</dbReference>
<protein>
    <submittedName>
        <fullName evidence="9">MFS transporter</fullName>
    </submittedName>
</protein>
<evidence type="ECO:0000256" key="6">
    <source>
        <dbReference type="ARBA" id="ARBA00023136"/>
    </source>
</evidence>
<feature type="transmembrane region" description="Helical" evidence="7">
    <location>
        <begin position="251"/>
        <end position="269"/>
    </location>
</feature>
<evidence type="ECO:0000256" key="1">
    <source>
        <dbReference type="ARBA" id="ARBA00004651"/>
    </source>
</evidence>
<dbReference type="SUPFAM" id="SSF103473">
    <property type="entry name" value="MFS general substrate transporter"/>
    <property type="match status" value="1"/>
</dbReference>
<feature type="transmembrane region" description="Helical" evidence="7">
    <location>
        <begin position="306"/>
        <end position="324"/>
    </location>
</feature>